<dbReference type="Gene3D" id="3.30.70.270">
    <property type="match status" value="2"/>
</dbReference>
<dbReference type="InterPro" id="IPR043128">
    <property type="entry name" value="Rev_trsase/Diguanyl_cyclase"/>
</dbReference>
<feature type="domain" description="Peptidase A2" evidence="16">
    <location>
        <begin position="272"/>
        <end position="342"/>
    </location>
</feature>
<dbReference type="Pfam" id="PF09337">
    <property type="entry name" value="zf-H2C2"/>
    <property type="match status" value="1"/>
</dbReference>
<feature type="domain" description="Reverse transcriptase" evidence="17">
    <location>
        <begin position="450"/>
        <end position="641"/>
    </location>
</feature>
<dbReference type="PROSITE" id="PS00141">
    <property type="entry name" value="ASP_PROTEASE"/>
    <property type="match status" value="1"/>
</dbReference>
<dbReference type="Gene3D" id="1.10.340.70">
    <property type="match status" value="1"/>
</dbReference>
<dbReference type="InterPro" id="IPR003036">
    <property type="entry name" value="Gag_P30"/>
</dbReference>
<dbReference type="InterPro" id="IPR015416">
    <property type="entry name" value="Znf_H2C2_histone_UAS-bd"/>
</dbReference>
<dbReference type="Pfam" id="PF18697">
    <property type="entry name" value="MLVIN_C"/>
    <property type="match status" value="1"/>
</dbReference>
<keyword evidence="12" id="KW-0229">DNA integration</keyword>
<dbReference type="SUPFAM" id="SSF50630">
    <property type="entry name" value="Acid proteases"/>
    <property type="match status" value="1"/>
</dbReference>
<dbReference type="EMBL" id="JAULJE010000010">
    <property type="protein sequence ID" value="KAK1338204.1"/>
    <property type="molecule type" value="Genomic_DNA"/>
</dbReference>
<dbReference type="InterPro" id="IPR051320">
    <property type="entry name" value="Viral_Replic_Matur_Polypro"/>
</dbReference>
<evidence type="ECO:0000256" key="8">
    <source>
        <dbReference type="ARBA" id="ARBA00022759"/>
    </source>
</evidence>
<keyword evidence="6" id="KW-0548">Nucleotidyltransferase</keyword>
<evidence type="ECO:0000313" key="21">
    <source>
        <dbReference type="Proteomes" id="UP001177744"/>
    </source>
</evidence>
<feature type="domain" description="RNase H type-1" evidence="18">
    <location>
        <begin position="885"/>
        <end position="1020"/>
    </location>
</feature>
<dbReference type="Pfam" id="PF17919">
    <property type="entry name" value="RT_RNaseH_2"/>
    <property type="match status" value="1"/>
</dbReference>
<dbReference type="InterPro" id="IPR036397">
    <property type="entry name" value="RNaseH_sf"/>
</dbReference>
<dbReference type="InterPro" id="IPR008919">
    <property type="entry name" value="Retrov_capsid_N"/>
</dbReference>
<evidence type="ECO:0000313" key="20">
    <source>
        <dbReference type="EMBL" id="KAK1338204.1"/>
    </source>
</evidence>
<proteinExistence type="inferred from homology"/>
<keyword evidence="7" id="KW-0540">Nuclease</keyword>
<keyword evidence="9" id="KW-0378">Hydrolase</keyword>
<dbReference type="InterPro" id="IPR001584">
    <property type="entry name" value="Integrase_cat-core"/>
</dbReference>
<dbReference type="Pfam" id="PF00665">
    <property type="entry name" value="rve"/>
    <property type="match status" value="1"/>
</dbReference>
<dbReference type="SUPFAM" id="SSF53098">
    <property type="entry name" value="Ribonuclease H-like"/>
    <property type="match status" value="2"/>
</dbReference>
<dbReference type="GO" id="GO:0019068">
    <property type="term" value="P:virion assembly"/>
    <property type="evidence" value="ECO:0007669"/>
    <property type="project" value="InterPro"/>
</dbReference>
<dbReference type="Gene3D" id="3.30.420.10">
    <property type="entry name" value="Ribonuclease H-like superfamily/Ribonuclease H"/>
    <property type="match status" value="2"/>
</dbReference>
<name>A0AA40LNR6_CNENI</name>
<feature type="compositionally biased region" description="Basic and acidic residues" evidence="15">
    <location>
        <begin position="195"/>
        <end position="226"/>
    </location>
</feature>
<evidence type="ECO:0000256" key="6">
    <source>
        <dbReference type="ARBA" id="ARBA00022695"/>
    </source>
</evidence>
<dbReference type="GO" id="GO:0004523">
    <property type="term" value="F:RNA-DNA hybrid ribonuclease activity"/>
    <property type="evidence" value="ECO:0007669"/>
    <property type="project" value="UniProtKB-EC"/>
</dbReference>
<accession>A0AA40LNR6</accession>
<keyword evidence="5" id="KW-0808">Transferase</keyword>
<keyword evidence="14" id="KW-0233">DNA recombination</keyword>
<evidence type="ECO:0000256" key="11">
    <source>
        <dbReference type="ARBA" id="ARBA00022884"/>
    </source>
</evidence>
<organism evidence="20 21">
    <name type="scientific">Cnephaeus nilssonii</name>
    <name type="common">Northern bat</name>
    <name type="synonym">Eptesicus nilssonii</name>
    <dbReference type="NCBI Taxonomy" id="3371016"/>
    <lineage>
        <taxon>Eukaryota</taxon>
        <taxon>Metazoa</taxon>
        <taxon>Chordata</taxon>
        <taxon>Craniata</taxon>
        <taxon>Vertebrata</taxon>
        <taxon>Euteleostomi</taxon>
        <taxon>Mammalia</taxon>
        <taxon>Eutheria</taxon>
        <taxon>Laurasiatheria</taxon>
        <taxon>Chiroptera</taxon>
        <taxon>Yangochiroptera</taxon>
        <taxon>Vespertilionidae</taxon>
        <taxon>Cnephaeus</taxon>
    </lineage>
</organism>
<dbReference type="Pfam" id="PF00078">
    <property type="entry name" value="RVT_1"/>
    <property type="match status" value="1"/>
</dbReference>
<evidence type="ECO:0000256" key="7">
    <source>
        <dbReference type="ARBA" id="ARBA00022722"/>
    </source>
</evidence>
<dbReference type="InterPro" id="IPR001995">
    <property type="entry name" value="Peptidase_A2_cat"/>
</dbReference>
<dbReference type="GO" id="GO:0003964">
    <property type="term" value="F:RNA-directed DNA polymerase activity"/>
    <property type="evidence" value="ECO:0007669"/>
    <property type="project" value="UniProtKB-KW"/>
</dbReference>
<dbReference type="PANTHER" id="PTHR33064">
    <property type="entry name" value="POL PROTEIN"/>
    <property type="match status" value="1"/>
</dbReference>
<dbReference type="InterPro" id="IPR040643">
    <property type="entry name" value="MLVIN_C"/>
</dbReference>
<dbReference type="Pfam" id="PF02093">
    <property type="entry name" value="Gag_p30"/>
    <property type="match status" value="1"/>
</dbReference>
<dbReference type="Proteomes" id="UP001177744">
    <property type="component" value="Unassembled WGS sequence"/>
</dbReference>
<dbReference type="Pfam" id="PF00075">
    <property type="entry name" value="RNase_H"/>
    <property type="match status" value="1"/>
</dbReference>
<dbReference type="InterPro" id="IPR002156">
    <property type="entry name" value="RNaseH_domain"/>
</dbReference>
<evidence type="ECO:0000256" key="14">
    <source>
        <dbReference type="ARBA" id="ARBA00023172"/>
    </source>
</evidence>
<dbReference type="PROSITE" id="PS50994">
    <property type="entry name" value="INTEGRASE"/>
    <property type="match status" value="1"/>
</dbReference>
<dbReference type="CDD" id="cd06095">
    <property type="entry name" value="RP_RTVL_H_like"/>
    <property type="match status" value="1"/>
</dbReference>
<dbReference type="GO" id="GO:0004190">
    <property type="term" value="F:aspartic-type endopeptidase activity"/>
    <property type="evidence" value="ECO:0007669"/>
    <property type="project" value="InterPro"/>
</dbReference>
<evidence type="ECO:0000256" key="12">
    <source>
        <dbReference type="ARBA" id="ARBA00022908"/>
    </source>
</evidence>
<dbReference type="PROSITE" id="PS50175">
    <property type="entry name" value="ASP_PROT_RETROV"/>
    <property type="match status" value="1"/>
</dbReference>
<feature type="region of interest" description="Disordered" evidence="15">
    <location>
        <begin position="195"/>
        <end position="260"/>
    </location>
</feature>
<comment type="similarity">
    <text evidence="1">Belongs to the beta type-B retroviral polymerase family. HERV class-II K(HML-2) pol subfamily.</text>
</comment>
<dbReference type="InterPro" id="IPR000477">
    <property type="entry name" value="RT_dom"/>
</dbReference>
<dbReference type="CDD" id="cd03715">
    <property type="entry name" value="RT_ZFREV_like"/>
    <property type="match status" value="1"/>
</dbReference>
<dbReference type="InterPro" id="IPR043502">
    <property type="entry name" value="DNA/RNA_pol_sf"/>
</dbReference>
<dbReference type="EC" id="2.7.7.49" evidence="3"/>
<keyword evidence="10" id="KW-0460">Magnesium</keyword>
<dbReference type="GO" id="GO:0006508">
    <property type="term" value="P:proteolysis"/>
    <property type="evidence" value="ECO:0007669"/>
    <property type="project" value="InterPro"/>
</dbReference>
<dbReference type="GO" id="GO:0003723">
    <property type="term" value="F:RNA binding"/>
    <property type="evidence" value="ECO:0007669"/>
    <property type="project" value="UniProtKB-KW"/>
</dbReference>
<dbReference type="PROSITE" id="PS50879">
    <property type="entry name" value="RNASE_H_1"/>
    <property type="match status" value="1"/>
</dbReference>
<feature type="domain" description="Integrase catalytic" evidence="19">
    <location>
        <begin position="1148"/>
        <end position="1293"/>
    </location>
</feature>
<evidence type="ECO:0000256" key="3">
    <source>
        <dbReference type="ARBA" id="ARBA00012493"/>
    </source>
</evidence>
<dbReference type="Gene3D" id="2.30.30.850">
    <property type="match status" value="1"/>
</dbReference>
<dbReference type="Gene3D" id="3.10.20.370">
    <property type="match status" value="1"/>
</dbReference>
<dbReference type="PANTHER" id="PTHR33064:SF38">
    <property type="entry name" value="LRRGT00076-LIKE"/>
    <property type="match status" value="1"/>
</dbReference>
<sequence length="1428" mass="161045">MTPDTTVALPLRAYGPPPVVTDEDPQRLTRLVESLMFSHQPTWDDCQQLLQTLFNTEEREKILLEARKNVPGIDDDPPRPDWDFNMAEGREQLTVYRQTLVAGLRGAARCPTNLAKVREVIQGATEPPSVFLERLMEAFRRYTPFDPTSEGQRASVAMAFIGQSAVDIKRKLQRIEGLQDYTLQDLVKEAEKVYHKRETEEEKEQRKEKEREERENKRDRKQEKNLTRILAAVVSERDQERTQSRAKKSSNLGNRTPLDKDQVTLKVEGKPVEFLVDTGAQHSVLLEPSGPISHKKSWVIGATGHQQYSWTTRRTVDLGTGRVTHSFLVIPECPAPLLGRDLLTKMGAQITFTPEGPEVTQSKRMATALTIRLDDEHRLFEKPGAEISHINDWLSRYPGAWAEMTGTGLATERPPVVIELKATSSPVAVRQYPMTKEAREGIRPHIQRLLQQGILVKCQSPWNTPLLPVKKPGTGDYCPVQDLREVNKWVQDIHPTVPNPYNLLSSLPPDHIWYTVLDLKDAFFCLRLHPSSQNIFAFEWRDPDSGTTGQLTWTRLPQGFKNSPTLFDEALHQDLTHFRASHPQVTLLQYVDDLLLAGATEEECQRGTGLLLEELARLGYRASAKKAQICQREVTYLGYTLKGGQRWLTEARKQTVTQIPVPCSPRQVREFLGTAGFCRLWIPGFATLAAPLYPLTRESAPFEWGNGQQQAFDDIKKALLSAPALALPDVAKPFVLFVDERRGVARGVLTQPLGPWKRPVAYLSKKLDPVASGWPACLRSVAAVAVLVKDADKLTMGQKLTVIAPHSLESIIRQPPDRWLSNARMTHYQNLLLNEDRIQFGPPAILNPATLLPETSTQESVLHTCQEILAEETRTRKDLRDQPLPDAQLTWFTDGSSYIIEGKRAAGAAVPTRRDIGSEAELLALTQALRLAKGKKINIYTDSRYAFATAHVHGAIYRQRGLLTSAGKEIKNKEEILSLLEAVHLPKKVAIIHCPEHQKRGSRVAEGNQRADREAKQAAQGLNILSLSEKKPKSHPEDAIYPSIRSFEYSEPDLERMDRLGFHLETPEGIRETSEGKRILPEKQAIIFLRHLHKLTHLGPKHLKTIVQSSPYYVMKLGELADTTVKECKPCQMVNAQPSKLTQGKGLRGDRPGSYWEIDFTEVKPARYGYKYLLVFIDTFSGWVEAFPTKKETAQVVAKTILEDIFPRFGVPKVSQRLAKILGLDWKLHCAYRPQSSGQVERMNRTLKEVMTKLSLETGITDWTVLLLFALFRVRNTPGSLKLTPFEILYGAHPPLMTLPHLPSPKSYFSQSLYTRLKALETVQRENRLAEAYKPGDLQVPHQFQVGDSVYIRRHRAASLEPRWKGPYIVLLTTPTAVKVDGIAAWIHASHVKPAPPPDPAWKVEKLDNPLKLRIHRVPAPADAPADK</sequence>
<keyword evidence="13" id="KW-0695">RNA-directed DNA polymerase</keyword>
<dbReference type="FunFam" id="3.30.70.270:FF:000020">
    <property type="entry name" value="Transposon Tf2-6 polyprotein-like Protein"/>
    <property type="match status" value="1"/>
</dbReference>
<evidence type="ECO:0000256" key="9">
    <source>
        <dbReference type="ARBA" id="ARBA00022801"/>
    </source>
</evidence>
<dbReference type="InterPro" id="IPR041577">
    <property type="entry name" value="RT_RNaseH_2"/>
</dbReference>
<reference evidence="20" key="1">
    <citation type="submission" date="2023-06" db="EMBL/GenBank/DDBJ databases">
        <title>Reference genome for the Northern bat (Eptesicus nilssonii), a most northern bat species.</title>
        <authorList>
            <person name="Laine V.N."/>
            <person name="Pulliainen A.T."/>
            <person name="Lilley T.M."/>
        </authorList>
    </citation>
    <scope>NUCLEOTIDE SEQUENCE</scope>
    <source>
        <strain evidence="20">BLF_Eptnil</strain>
        <tissue evidence="20">Kidney</tissue>
    </source>
</reference>
<evidence type="ECO:0000256" key="4">
    <source>
        <dbReference type="ARBA" id="ARBA00018735"/>
    </source>
</evidence>
<dbReference type="CDD" id="cd09273">
    <property type="entry name" value="RNase_HI_RT_Bel"/>
    <property type="match status" value="1"/>
</dbReference>
<keyword evidence="21" id="KW-1185">Reference proteome</keyword>
<evidence type="ECO:0000259" key="17">
    <source>
        <dbReference type="PROSITE" id="PS50878"/>
    </source>
</evidence>
<dbReference type="InterPro" id="IPR018061">
    <property type="entry name" value="Retropepsins"/>
</dbReference>
<dbReference type="EC" id="3.1.26.4" evidence="2"/>
<protein>
    <recommendedName>
        <fullName evidence="4">Gag-Pol polyprotein</fullName>
        <ecNumber evidence="3">2.7.7.49</ecNumber>
        <ecNumber evidence="2">3.1.26.4</ecNumber>
    </recommendedName>
</protein>
<keyword evidence="11" id="KW-0694">RNA-binding</keyword>
<comment type="caution">
    <text evidence="20">The sequence shown here is derived from an EMBL/GenBank/DDBJ whole genome shotgun (WGS) entry which is preliminary data.</text>
</comment>
<dbReference type="Pfam" id="PF00077">
    <property type="entry name" value="RVP"/>
    <property type="match status" value="1"/>
</dbReference>
<evidence type="ECO:0000259" key="19">
    <source>
        <dbReference type="PROSITE" id="PS50994"/>
    </source>
</evidence>
<evidence type="ECO:0000256" key="5">
    <source>
        <dbReference type="ARBA" id="ARBA00022679"/>
    </source>
</evidence>
<gene>
    <name evidence="20" type="ORF">QTO34_001318</name>
</gene>
<dbReference type="GO" id="GO:0006310">
    <property type="term" value="P:DNA recombination"/>
    <property type="evidence" value="ECO:0007669"/>
    <property type="project" value="UniProtKB-KW"/>
</dbReference>
<dbReference type="Gene3D" id="1.10.375.10">
    <property type="entry name" value="Human Immunodeficiency Virus Type 1 Capsid Protein"/>
    <property type="match status" value="1"/>
</dbReference>
<dbReference type="InterPro" id="IPR021109">
    <property type="entry name" value="Peptidase_aspartic_dom_sf"/>
</dbReference>
<dbReference type="GO" id="GO:0015074">
    <property type="term" value="P:DNA integration"/>
    <property type="evidence" value="ECO:0007669"/>
    <property type="project" value="UniProtKB-KW"/>
</dbReference>
<dbReference type="SUPFAM" id="SSF56672">
    <property type="entry name" value="DNA/RNA polymerases"/>
    <property type="match status" value="1"/>
</dbReference>
<evidence type="ECO:0000256" key="10">
    <source>
        <dbReference type="ARBA" id="ARBA00022842"/>
    </source>
</evidence>
<evidence type="ECO:0000256" key="15">
    <source>
        <dbReference type="SAM" id="MobiDB-lite"/>
    </source>
</evidence>
<evidence type="ECO:0000259" key="18">
    <source>
        <dbReference type="PROSITE" id="PS50879"/>
    </source>
</evidence>
<evidence type="ECO:0000256" key="1">
    <source>
        <dbReference type="ARBA" id="ARBA00010879"/>
    </source>
</evidence>
<dbReference type="InterPro" id="IPR012337">
    <property type="entry name" value="RNaseH-like_sf"/>
</dbReference>
<evidence type="ECO:0000256" key="13">
    <source>
        <dbReference type="ARBA" id="ARBA00022918"/>
    </source>
</evidence>
<evidence type="ECO:0000259" key="16">
    <source>
        <dbReference type="PROSITE" id="PS50175"/>
    </source>
</evidence>
<dbReference type="Gene3D" id="3.10.10.10">
    <property type="entry name" value="HIV Type 1 Reverse Transcriptase, subunit A, domain 1"/>
    <property type="match status" value="1"/>
</dbReference>
<dbReference type="SUPFAM" id="SSF47943">
    <property type="entry name" value="Retrovirus capsid protein, N-terminal core domain"/>
    <property type="match status" value="1"/>
</dbReference>
<keyword evidence="8" id="KW-0255">Endonuclease</keyword>
<evidence type="ECO:0000256" key="2">
    <source>
        <dbReference type="ARBA" id="ARBA00012180"/>
    </source>
</evidence>
<dbReference type="PROSITE" id="PS50878">
    <property type="entry name" value="RT_POL"/>
    <property type="match status" value="1"/>
</dbReference>
<dbReference type="Gene3D" id="2.40.70.10">
    <property type="entry name" value="Acid Proteases"/>
    <property type="match status" value="1"/>
</dbReference>
<dbReference type="InterPro" id="IPR001969">
    <property type="entry name" value="Aspartic_peptidase_AS"/>
</dbReference>